<dbReference type="InterPro" id="IPR001663">
    <property type="entry name" value="Rng_hydr_dOase-A"/>
</dbReference>
<dbReference type="EMBL" id="JBHRSL010000006">
    <property type="protein sequence ID" value="MFC3051929.1"/>
    <property type="molecule type" value="Genomic_DNA"/>
</dbReference>
<comment type="cofactor">
    <cofactor evidence="1">
        <name>Fe cation</name>
        <dbReference type="ChEBI" id="CHEBI:24875"/>
    </cofactor>
</comment>
<keyword evidence="7" id="KW-0520">NAD</keyword>
<dbReference type="PROSITE" id="PS51296">
    <property type="entry name" value="RIESKE"/>
    <property type="match status" value="1"/>
</dbReference>
<evidence type="ECO:0000256" key="3">
    <source>
        <dbReference type="ARBA" id="ARBA00022723"/>
    </source>
</evidence>
<evidence type="ECO:0000256" key="1">
    <source>
        <dbReference type="ARBA" id="ARBA00001962"/>
    </source>
</evidence>
<dbReference type="Pfam" id="PF00848">
    <property type="entry name" value="Ring_hydroxyl_A"/>
    <property type="match status" value="1"/>
</dbReference>
<dbReference type="Gene3D" id="2.102.10.10">
    <property type="entry name" value="Rieske [2Fe-2S] iron-sulphur domain"/>
    <property type="match status" value="1"/>
</dbReference>
<dbReference type="EC" id="1.14.13.-" evidence="9"/>
<sequence length="416" mass="47058">MPVRAHCENPDRRTLADLIREYRPGYSLEQRFYKDPEIYKAEIKSIFLKHWMLAGHVSQIPEAGDFFLFEFDVESVIVVRTKEGAVKAHLNVCRHRGSRICLEKEGRSKLLTCPYHAWSYDLNGKLMTARQMGTDFKKADNGLHPVHVELVGGLIFVSLAEKPLSLAGMKEDLADVFETFGFDNMKLAAQKSFPIAANWKLAAENYQECYHCAPSHQEYAKVHAMALSKEAFAAHREKYLAALAGKVRTQESPYYFDQAKAGEEGYQYARNPLLSGMESGSLGGKGIAPLLGTIAEFDGGASEFMVGPVSFFLIYNDHMVGYRFTPTSHETCCCDVFWFVRGDADEGIDYDLETLTWLWDITTQSDEEIIVNNQQGVNSHFYTSGRLSEMESFEQHFLNWYLSSMKDSISNTSKGQ</sequence>
<evidence type="ECO:0000256" key="7">
    <source>
        <dbReference type="ARBA" id="ARBA00023027"/>
    </source>
</evidence>
<proteinExistence type="predicted"/>
<evidence type="ECO:0000256" key="4">
    <source>
        <dbReference type="ARBA" id="ARBA00023002"/>
    </source>
</evidence>
<dbReference type="InterPro" id="IPR015881">
    <property type="entry name" value="ARHD_Rieske_2Fe_2S"/>
</dbReference>
<keyword evidence="5" id="KW-0408">Iron</keyword>
<protein>
    <submittedName>
        <fullName evidence="9">Aromatic ring-hydroxylating dioxygenase subunit alpha</fullName>
        <ecNumber evidence="9">1.14.13.-</ecNumber>
    </submittedName>
</protein>
<accession>A0ABV7D5D9</accession>
<keyword evidence="9" id="KW-0223">Dioxygenase</keyword>
<dbReference type="CDD" id="cd03469">
    <property type="entry name" value="Rieske_RO_Alpha_N"/>
    <property type="match status" value="1"/>
</dbReference>
<dbReference type="InterPro" id="IPR015879">
    <property type="entry name" value="Ring_hydroxy_dOase_asu_C_dom"/>
</dbReference>
<name>A0ABV7D5D9_9PROT</name>
<evidence type="ECO:0000313" key="9">
    <source>
        <dbReference type="EMBL" id="MFC3051929.1"/>
    </source>
</evidence>
<evidence type="ECO:0000256" key="5">
    <source>
        <dbReference type="ARBA" id="ARBA00023004"/>
    </source>
</evidence>
<dbReference type="SUPFAM" id="SSF55961">
    <property type="entry name" value="Bet v1-like"/>
    <property type="match status" value="1"/>
</dbReference>
<dbReference type="PROSITE" id="PS00570">
    <property type="entry name" value="RING_HYDROXYL_ALPHA"/>
    <property type="match status" value="1"/>
</dbReference>
<evidence type="ECO:0000313" key="10">
    <source>
        <dbReference type="Proteomes" id="UP001595444"/>
    </source>
</evidence>
<dbReference type="SUPFAM" id="SSF50022">
    <property type="entry name" value="ISP domain"/>
    <property type="match status" value="1"/>
</dbReference>
<dbReference type="Proteomes" id="UP001595444">
    <property type="component" value="Unassembled WGS sequence"/>
</dbReference>
<keyword evidence="4 9" id="KW-0560">Oxidoreductase</keyword>
<dbReference type="Pfam" id="PF00355">
    <property type="entry name" value="Rieske"/>
    <property type="match status" value="1"/>
</dbReference>
<evidence type="ECO:0000256" key="6">
    <source>
        <dbReference type="ARBA" id="ARBA00023014"/>
    </source>
</evidence>
<keyword evidence="3" id="KW-0479">Metal-binding</keyword>
<evidence type="ECO:0000259" key="8">
    <source>
        <dbReference type="PROSITE" id="PS51296"/>
    </source>
</evidence>
<comment type="caution">
    <text evidence="9">The sequence shown here is derived from an EMBL/GenBank/DDBJ whole genome shotgun (WGS) entry which is preliminary data.</text>
</comment>
<dbReference type="PANTHER" id="PTHR43756">
    <property type="entry name" value="CHOLINE MONOOXYGENASE, CHLOROPLASTIC"/>
    <property type="match status" value="1"/>
</dbReference>
<dbReference type="InterPro" id="IPR036922">
    <property type="entry name" value="Rieske_2Fe-2S_sf"/>
</dbReference>
<reference evidence="10" key="1">
    <citation type="journal article" date="2019" name="Int. J. Syst. Evol. Microbiol.">
        <title>The Global Catalogue of Microorganisms (GCM) 10K type strain sequencing project: providing services to taxonomists for standard genome sequencing and annotation.</title>
        <authorList>
            <consortium name="The Broad Institute Genomics Platform"/>
            <consortium name="The Broad Institute Genome Sequencing Center for Infectious Disease"/>
            <person name="Wu L."/>
            <person name="Ma J."/>
        </authorList>
    </citation>
    <scope>NUCLEOTIDE SEQUENCE [LARGE SCALE GENOMIC DNA]</scope>
    <source>
        <strain evidence="10">KCTC 62164</strain>
    </source>
</reference>
<keyword evidence="6" id="KW-0411">Iron-sulfur</keyword>
<keyword evidence="10" id="KW-1185">Reference proteome</keyword>
<feature type="domain" description="Rieske" evidence="8">
    <location>
        <begin position="51"/>
        <end position="157"/>
    </location>
</feature>
<dbReference type="PRINTS" id="PR00090">
    <property type="entry name" value="RNGDIOXGNASE"/>
</dbReference>
<dbReference type="InterPro" id="IPR017941">
    <property type="entry name" value="Rieske_2Fe-2S"/>
</dbReference>
<dbReference type="RefSeq" id="WP_194215347.1">
    <property type="nucleotide sequence ID" value="NZ_CP061205.1"/>
</dbReference>
<keyword evidence="2" id="KW-0001">2Fe-2S</keyword>
<dbReference type="PANTHER" id="PTHR43756:SF5">
    <property type="entry name" value="CHOLINE MONOOXYGENASE, CHLOROPLASTIC"/>
    <property type="match status" value="1"/>
</dbReference>
<dbReference type="GO" id="GO:0051213">
    <property type="term" value="F:dioxygenase activity"/>
    <property type="evidence" value="ECO:0007669"/>
    <property type="project" value="UniProtKB-KW"/>
</dbReference>
<gene>
    <name evidence="9" type="ORF">ACFOKA_08430</name>
</gene>
<organism evidence="9 10">
    <name type="scientific">Kordiimonas pumila</name>
    <dbReference type="NCBI Taxonomy" id="2161677"/>
    <lineage>
        <taxon>Bacteria</taxon>
        <taxon>Pseudomonadati</taxon>
        <taxon>Pseudomonadota</taxon>
        <taxon>Alphaproteobacteria</taxon>
        <taxon>Kordiimonadales</taxon>
        <taxon>Kordiimonadaceae</taxon>
        <taxon>Kordiimonas</taxon>
    </lineage>
</organism>
<evidence type="ECO:0000256" key="2">
    <source>
        <dbReference type="ARBA" id="ARBA00022714"/>
    </source>
</evidence>
<dbReference type="Gene3D" id="3.90.380.10">
    <property type="entry name" value="Naphthalene 1,2-dioxygenase Alpha Subunit, Chain A, domain 1"/>
    <property type="match status" value="1"/>
</dbReference>